<dbReference type="InterPro" id="IPR003582">
    <property type="entry name" value="ShKT_dom"/>
</dbReference>
<protein>
    <submittedName>
        <fullName evidence="1">ShK domain-containing protein</fullName>
    </submittedName>
</protein>
<reference evidence="1" key="2">
    <citation type="submission" date="2022-06" db="UniProtKB">
        <authorList>
            <consortium name="EnsemblMetazoa"/>
        </authorList>
    </citation>
    <scope>IDENTIFICATION</scope>
    <source>
        <strain evidence="1">PS312</strain>
    </source>
</reference>
<keyword evidence="2" id="KW-1185">Reference proteome</keyword>
<dbReference type="Pfam" id="PF01549">
    <property type="entry name" value="ShK"/>
    <property type="match status" value="1"/>
</dbReference>
<dbReference type="Proteomes" id="UP000005239">
    <property type="component" value="Unassembled WGS sequence"/>
</dbReference>
<dbReference type="AlphaFoldDB" id="A0A2A6CQC4"/>
<dbReference type="Gene3D" id="1.10.10.1940">
    <property type="match status" value="1"/>
</dbReference>
<organism evidence="1 2">
    <name type="scientific">Pristionchus pacificus</name>
    <name type="common">Parasitic nematode worm</name>
    <dbReference type="NCBI Taxonomy" id="54126"/>
    <lineage>
        <taxon>Eukaryota</taxon>
        <taxon>Metazoa</taxon>
        <taxon>Ecdysozoa</taxon>
        <taxon>Nematoda</taxon>
        <taxon>Chromadorea</taxon>
        <taxon>Rhabditida</taxon>
        <taxon>Rhabditina</taxon>
        <taxon>Diplogasteromorpha</taxon>
        <taxon>Diplogasteroidea</taxon>
        <taxon>Neodiplogasteridae</taxon>
        <taxon>Pristionchus</taxon>
    </lineage>
</organism>
<proteinExistence type="predicted"/>
<name>A0A2A6CQC4_PRIPA</name>
<sequence>MTRPITLLVSIALYVVNMANGHCVYWVPNGFCTTSGYSLPMIQQYCPKSCANSGCNGPTTPAPVVQNANCGKWNRDPTNVFCATATLDQKKTFCPTTCAKEINPVDDCAVYVSVAGGDVVRTATNTSTTALPAAAAANDKLLDVYARAKCTISLYDVANPTIGGAAPTAPKMSYVGTGSSQFFQIADAVGQAALSIGCTCV</sequence>
<evidence type="ECO:0000313" key="1">
    <source>
        <dbReference type="EnsemblMetazoa" id="PPA15514.1"/>
    </source>
</evidence>
<dbReference type="PANTHER" id="PTHR46707">
    <property type="entry name" value="PROTEIN CBG07468"/>
    <property type="match status" value="1"/>
</dbReference>
<gene>
    <name evidence="1" type="primary">WBGene00105068</name>
</gene>
<accession>A0A2A6CQC4</accession>
<accession>A0A8R1YC55</accession>
<dbReference type="EnsemblMetazoa" id="PPA15514.1">
    <property type="protein sequence ID" value="PPA15514.1"/>
    <property type="gene ID" value="WBGene00105068"/>
</dbReference>
<reference evidence="2" key="1">
    <citation type="journal article" date="2008" name="Nat. Genet.">
        <title>The Pristionchus pacificus genome provides a unique perspective on nematode lifestyle and parasitism.</title>
        <authorList>
            <person name="Dieterich C."/>
            <person name="Clifton S.W."/>
            <person name="Schuster L.N."/>
            <person name="Chinwalla A."/>
            <person name="Delehaunty K."/>
            <person name="Dinkelacker I."/>
            <person name="Fulton L."/>
            <person name="Fulton R."/>
            <person name="Godfrey J."/>
            <person name="Minx P."/>
            <person name="Mitreva M."/>
            <person name="Roeseler W."/>
            <person name="Tian H."/>
            <person name="Witte H."/>
            <person name="Yang S.P."/>
            <person name="Wilson R.K."/>
            <person name="Sommer R.J."/>
        </authorList>
    </citation>
    <scope>NUCLEOTIDE SEQUENCE [LARGE SCALE GENOMIC DNA]</scope>
    <source>
        <strain evidence="2">PS312</strain>
    </source>
</reference>
<evidence type="ECO:0000313" key="2">
    <source>
        <dbReference type="Proteomes" id="UP000005239"/>
    </source>
</evidence>
<dbReference type="PANTHER" id="PTHR46707:SF1">
    <property type="entry name" value="COEXPRESSED WITH POLYCYSTINS-RELATED"/>
    <property type="match status" value="1"/>
</dbReference>